<keyword evidence="3" id="KW-1185">Reference proteome</keyword>
<comment type="caution">
    <text evidence="2">The sequence shown here is derived from an EMBL/GenBank/DDBJ whole genome shotgun (WGS) entry which is preliminary data.</text>
</comment>
<evidence type="ECO:0000256" key="1">
    <source>
        <dbReference type="ARBA" id="ARBA00023002"/>
    </source>
</evidence>
<proteinExistence type="predicted"/>
<dbReference type="Gene3D" id="3.60.130.10">
    <property type="entry name" value="Clavaminate synthase-like"/>
    <property type="match status" value="1"/>
</dbReference>
<gene>
    <name evidence="2" type="ORF">NJ959_13960</name>
</gene>
<dbReference type="GO" id="GO:0016491">
    <property type="term" value="F:oxidoreductase activity"/>
    <property type="evidence" value="ECO:0007669"/>
    <property type="project" value="UniProtKB-KW"/>
</dbReference>
<organism evidence="2 3">
    <name type="scientific">Limnofasciculus baicalensis BBK-W-15</name>
    <dbReference type="NCBI Taxonomy" id="2699891"/>
    <lineage>
        <taxon>Bacteria</taxon>
        <taxon>Bacillati</taxon>
        <taxon>Cyanobacteriota</taxon>
        <taxon>Cyanophyceae</taxon>
        <taxon>Coleofasciculales</taxon>
        <taxon>Coleofasciculaceae</taxon>
        <taxon>Limnofasciculus</taxon>
        <taxon>Limnofasciculus baicalensis</taxon>
    </lineage>
</organism>
<name>A0AAE3KMK2_9CYAN</name>
<reference evidence="2" key="1">
    <citation type="submission" date="2022-06" db="EMBL/GenBank/DDBJ databases">
        <title>New cyanobacteria of genus Symplocastrum in benthos of Lake Baikal.</title>
        <authorList>
            <person name="Sorokovikova E."/>
            <person name="Tikhonova I."/>
            <person name="Krasnopeev A."/>
            <person name="Evseev P."/>
            <person name="Gladkikh A."/>
            <person name="Belykh O."/>
        </authorList>
    </citation>
    <scope>NUCLEOTIDE SEQUENCE</scope>
    <source>
        <strain evidence="2">BBK-W-15</strain>
    </source>
</reference>
<dbReference type="RefSeq" id="WP_254012339.1">
    <property type="nucleotide sequence ID" value="NZ_JAMZMM010000124.1"/>
</dbReference>
<evidence type="ECO:0000313" key="3">
    <source>
        <dbReference type="Proteomes" id="UP001204953"/>
    </source>
</evidence>
<dbReference type="EMBL" id="JAMZMM010000124">
    <property type="protein sequence ID" value="MCP2729555.1"/>
    <property type="molecule type" value="Genomic_DNA"/>
</dbReference>
<dbReference type="SUPFAM" id="SSF51197">
    <property type="entry name" value="Clavaminate synthase-like"/>
    <property type="match status" value="1"/>
</dbReference>
<accession>A0AAE3KMK2</accession>
<keyword evidence="1" id="KW-0560">Oxidoreductase</keyword>
<protein>
    <submittedName>
        <fullName evidence="2">Uncharacterized protein</fullName>
    </submittedName>
</protein>
<sequence length="96" mass="10870">MVQPAISGGSNTILDARQMIEDALLYEPEIVSILLQPHFVFSRDDQCARSPILIRISPDTWSIRWRYDFTILVASEACDALNLFHSIVNMFAILST</sequence>
<dbReference type="InterPro" id="IPR042098">
    <property type="entry name" value="TauD-like_sf"/>
</dbReference>
<dbReference type="AlphaFoldDB" id="A0AAE3KMK2"/>
<evidence type="ECO:0000313" key="2">
    <source>
        <dbReference type="EMBL" id="MCP2729555.1"/>
    </source>
</evidence>
<dbReference type="Proteomes" id="UP001204953">
    <property type="component" value="Unassembled WGS sequence"/>
</dbReference>